<evidence type="ECO:0000313" key="7">
    <source>
        <dbReference type="Proteomes" id="UP000244441"/>
    </source>
</evidence>
<evidence type="ECO:0000313" key="6">
    <source>
        <dbReference type="EMBL" id="AWB67369.1"/>
    </source>
</evidence>
<dbReference type="EMBL" id="CP026604">
    <property type="protein sequence ID" value="AWB67369.1"/>
    <property type="molecule type" value="Genomic_DNA"/>
</dbReference>
<dbReference type="GO" id="GO:0005198">
    <property type="term" value="F:structural molecule activity"/>
    <property type="evidence" value="ECO:0007669"/>
    <property type="project" value="UniProtKB-UniRule"/>
</dbReference>
<accession>A0A2S0VT30</accession>
<dbReference type="HAMAP" id="MF_00724">
    <property type="entry name" value="FliE"/>
    <property type="match status" value="1"/>
</dbReference>
<dbReference type="AlphaFoldDB" id="A0A2S0VT30"/>
<organism evidence="6 7">
    <name type="scientific">Saccharobesus litoralis</name>
    <dbReference type="NCBI Taxonomy" id="2172099"/>
    <lineage>
        <taxon>Bacteria</taxon>
        <taxon>Pseudomonadati</taxon>
        <taxon>Pseudomonadota</taxon>
        <taxon>Gammaproteobacteria</taxon>
        <taxon>Alteromonadales</taxon>
        <taxon>Alteromonadaceae</taxon>
        <taxon>Saccharobesus</taxon>
    </lineage>
</organism>
<dbReference type="Pfam" id="PF02049">
    <property type="entry name" value="FliE"/>
    <property type="match status" value="1"/>
</dbReference>
<comment type="similarity">
    <text evidence="2 5">Belongs to the FliE family.</text>
</comment>
<sequence length="116" mass="12870">MKIGSYDLAANNLYADMQSMSNQAQNRIMSDSKVDRNVINPTSSNFADMLEKAIDNVNELGQTSKEKVTAFEMGDRNVTLADAMIAKEKSGVAFEATVQVRNKVLEAYQKIMQMPV</sequence>
<dbReference type="InterPro" id="IPR001624">
    <property type="entry name" value="FliE"/>
</dbReference>
<dbReference type="KEGG" id="cate:C2869_13385"/>
<comment type="subcellular location">
    <subcellularLocation>
        <location evidence="1 5">Bacterial flagellum basal body</location>
    </subcellularLocation>
</comment>
<keyword evidence="4 5" id="KW-0975">Bacterial flagellum</keyword>
<dbReference type="GO" id="GO:0071973">
    <property type="term" value="P:bacterial-type flagellum-dependent cell motility"/>
    <property type="evidence" value="ECO:0007669"/>
    <property type="project" value="InterPro"/>
</dbReference>
<name>A0A2S0VT30_9ALTE</name>
<evidence type="ECO:0000256" key="5">
    <source>
        <dbReference type="HAMAP-Rule" id="MF_00724"/>
    </source>
</evidence>
<gene>
    <name evidence="5" type="primary">fliE</name>
    <name evidence="6" type="ORF">C2869_13385</name>
</gene>
<reference evidence="6 7" key="1">
    <citation type="submission" date="2018-01" db="EMBL/GenBank/DDBJ databases">
        <title>Genome sequence of a Cantenovulum-like bacteria.</title>
        <authorList>
            <person name="Tan W.R."/>
            <person name="Lau N.-S."/>
            <person name="Go F."/>
            <person name="Amirul A.-A.A."/>
        </authorList>
    </citation>
    <scope>NUCLEOTIDE SEQUENCE [LARGE SCALE GENOMIC DNA]</scope>
    <source>
        <strain evidence="6 7">CCB-QB4</strain>
    </source>
</reference>
<dbReference type="NCBIfam" id="TIGR00205">
    <property type="entry name" value="fliE"/>
    <property type="match status" value="1"/>
</dbReference>
<dbReference type="OrthoDB" id="8909229at2"/>
<dbReference type="RefSeq" id="WP_108603416.1">
    <property type="nucleotide sequence ID" value="NZ_CP026604.1"/>
</dbReference>
<dbReference type="GO" id="GO:0009425">
    <property type="term" value="C:bacterial-type flagellum basal body"/>
    <property type="evidence" value="ECO:0007669"/>
    <property type="project" value="UniProtKB-SubCell"/>
</dbReference>
<protein>
    <recommendedName>
        <fullName evidence="3 5">Flagellar hook-basal body complex protein FliE</fullName>
    </recommendedName>
</protein>
<keyword evidence="6" id="KW-0969">Cilium</keyword>
<evidence type="ECO:0000256" key="1">
    <source>
        <dbReference type="ARBA" id="ARBA00004117"/>
    </source>
</evidence>
<evidence type="ECO:0000256" key="3">
    <source>
        <dbReference type="ARBA" id="ARBA00018024"/>
    </source>
</evidence>
<dbReference type="GO" id="GO:0003774">
    <property type="term" value="F:cytoskeletal motor activity"/>
    <property type="evidence" value="ECO:0007669"/>
    <property type="project" value="InterPro"/>
</dbReference>
<dbReference type="PRINTS" id="PR01006">
    <property type="entry name" value="FLGHOOKFLIE"/>
</dbReference>
<proteinExistence type="inferred from homology"/>
<keyword evidence="7" id="KW-1185">Reference proteome</keyword>
<dbReference type="Proteomes" id="UP000244441">
    <property type="component" value="Chromosome"/>
</dbReference>
<evidence type="ECO:0000256" key="4">
    <source>
        <dbReference type="ARBA" id="ARBA00023143"/>
    </source>
</evidence>
<dbReference type="PANTHER" id="PTHR34653">
    <property type="match status" value="1"/>
</dbReference>
<evidence type="ECO:0000256" key="2">
    <source>
        <dbReference type="ARBA" id="ARBA00009272"/>
    </source>
</evidence>
<dbReference type="PANTHER" id="PTHR34653:SF1">
    <property type="entry name" value="FLAGELLAR HOOK-BASAL BODY COMPLEX PROTEIN FLIE"/>
    <property type="match status" value="1"/>
</dbReference>
<keyword evidence="6" id="KW-0966">Cell projection</keyword>
<keyword evidence="6" id="KW-0282">Flagellum</keyword>